<dbReference type="OMA" id="NSRAKWA"/>
<evidence type="ECO:0000313" key="3">
    <source>
        <dbReference type="Proteomes" id="UP000016933"/>
    </source>
</evidence>
<dbReference type="EMBL" id="KB446542">
    <property type="protein sequence ID" value="EME41662.1"/>
    <property type="molecule type" value="Genomic_DNA"/>
</dbReference>
<sequence>MSAEQSFSQADLRATQQDYKRDATRKHKWALGPTSGVGRAEGKPRPLRSAATAYNQKRREEKGAAVASLAHGAKVNRKHDMLEGAALTDDSSAASSSDRDTPSPLPADVGITYSFDAARGPSKGSQILNAALAKAVETFQEKETVQLVKSEYELLDSDGETMKAASKKGKKNKARSSASQEAVIVPDADEDYEFV</sequence>
<evidence type="ECO:0000313" key="2">
    <source>
        <dbReference type="EMBL" id="EME41662.1"/>
    </source>
</evidence>
<organism evidence="2 3">
    <name type="scientific">Dothistroma septosporum (strain NZE10 / CBS 128990)</name>
    <name type="common">Red band needle blight fungus</name>
    <name type="synonym">Mycosphaerella pini</name>
    <dbReference type="NCBI Taxonomy" id="675120"/>
    <lineage>
        <taxon>Eukaryota</taxon>
        <taxon>Fungi</taxon>
        <taxon>Dikarya</taxon>
        <taxon>Ascomycota</taxon>
        <taxon>Pezizomycotina</taxon>
        <taxon>Dothideomycetes</taxon>
        <taxon>Dothideomycetidae</taxon>
        <taxon>Mycosphaerellales</taxon>
        <taxon>Mycosphaerellaceae</taxon>
        <taxon>Dothistroma</taxon>
    </lineage>
</organism>
<dbReference type="OrthoDB" id="5153521at2759"/>
<accession>N1PH35</accession>
<evidence type="ECO:0000256" key="1">
    <source>
        <dbReference type="SAM" id="MobiDB-lite"/>
    </source>
</evidence>
<protein>
    <submittedName>
        <fullName evidence="2">Uncharacterized protein</fullName>
    </submittedName>
</protein>
<feature type="region of interest" description="Disordered" evidence="1">
    <location>
        <begin position="158"/>
        <end position="182"/>
    </location>
</feature>
<name>N1PH35_DOTSN</name>
<dbReference type="AlphaFoldDB" id="N1PH35"/>
<proteinExistence type="predicted"/>
<feature type="compositionally biased region" description="Basic residues" evidence="1">
    <location>
        <begin position="165"/>
        <end position="174"/>
    </location>
</feature>
<reference evidence="3" key="1">
    <citation type="journal article" date="2012" name="PLoS Genet.">
        <title>The genomes of the fungal plant pathogens Cladosporium fulvum and Dothistroma septosporum reveal adaptation to different hosts and lifestyles but also signatures of common ancestry.</title>
        <authorList>
            <person name="de Wit P.J.G.M."/>
            <person name="van der Burgt A."/>
            <person name="Oekmen B."/>
            <person name="Stergiopoulos I."/>
            <person name="Abd-Elsalam K.A."/>
            <person name="Aerts A.L."/>
            <person name="Bahkali A.H."/>
            <person name="Beenen H.G."/>
            <person name="Chettri P."/>
            <person name="Cox M.P."/>
            <person name="Datema E."/>
            <person name="de Vries R.P."/>
            <person name="Dhillon B."/>
            <person name="Ganley A.R."/>
            <person name="Griffiths S.A."/>
            <person name="Guo Y."/>
            <person name="Hamelin R.C."/>
            <person name="Henrissat B."/>
            <person name="Kabir M.S."/>
            <person name="Jashni M.K."/>
            <person name="Kema G."/>
            <person name="Klaubauf S."/>
            <person name="Lapidus A."/>
            <person name="Levasseur A."/>
            <person name="Lindquist E."/>
            <person name="Mehrabi R."/>
            <person name="Ohm R.A."/>
            <person name="Owen T.J."/>
            <person name="Salamov A."/>
            <person name="Schwelm A."/>
            <person name="Schijlen E."/>
            <person name="Sun H."/>
            <person name="van den Burg H.A."/>
            <person name="van Ham R.C.H.J."/>
            <person name="Zhang S."/>
            <person name="Goodwin S.B."/>
            <person name="Grigoriev I.V."/>
            <person name="Collemare J."/>
            <person name="Bradshaw R.E."/>
        </authorList>
    </citation>
    <scope>NUCLEOTIDE SEQUENCE [LARGE SCALE GENOMIC DNA]</scope>
    <source>
        <strain evidence="3">NZE10 / CBS 128990</strain>
    </source>
</reference>
<feature type="compositionally biased region" description="Low complexity" evidence="1">
    <location>
        <begin position="85"/>
        <end position="96"/>
    </location>
</feature>
<feature type="compositionally biased region" description="Polar residues" evidence="1">
    <location>
        <begin position="1"/>
        <end position="17"/>
    </location>
</feature>
<keyword evidence="3" id="KW-1185">Reference proteome</keyword>
<reference evidence="2 3" key="2">
    <citation type="journal article" date="2012" name="PLoS Pathog.">
        <title>Diverse lifestyles and strategies of plant pathogenesis encoded in the genomes of eighteen Dothideomycetes fungi.</title>
        <authorList>
            <person name="Ohm R.A."/>
            <person name="Feau N."/>
            <person name="Henrissat B."/>
            <person name="Schoch C.L."/>
            <person name="Horwitz B.A."/>
            <person name="Barry K.W."/>
            <person name="Condon B.J."/>
            <person name="Copeland A.C."/>
            <person name="Dhillon B."/>
            <person name="Glaser F."/>
            <person name="Hesse C.N."/>
            <person name="Kosti I."/>
            <person name="LaButti K."/>
            <person name="Lindquist E.A."/>
            <person name="Lucas S."/>
            <person name="Salamov A.A."/>
            <person name="Bradshaw R.E."/>
            <person name="Ciuffetti L."/>
            <person name="Hamelin R.C."/>
            <person name="Kema G.H.J."/>
            <person name="Lawrence C."/>
            <person name="Scott J.A."/>
            <person name="Spatafora J.W."/>
            <person name="Turgeon B.G."/>
            <person name="de Wit P.J.G.M."/>
            <person name="Zhong S."/>
            <person name="Goodwin S.B."/>
            <person name="Grigoriev I.V."/>
        </authorList>
    </citation>
    <scope>NUCLEOTIDE SEQUENCE [LARGE SCALE GENOMIC DNA]</scope>
    <source>
        <strain evidence="3">NZE10 / CBS 128990</strain>
    </source>
</reference>
<dbReference type="HOGENOM" id="CLU_107878_0_0_1"/>
<feature type="region of interest" description="Disordered" evidence="1">
    <location>
        <begin position="1"/>
        <end position="107"/>
    </location>
</feature>
<gene>
    <name evidence="2" type="ORF">DOTSEDRAFT_73906</name>
</gene>
<dbReference type="eggNOG" id="ENOG502SF0B">
    <property type="taxonomic scope" value="Eukaryota"/>
</dbReference>
<dbReference type="Proteomes" id="UP000016933">
    <property type="component" value="Unassembled WGS sequence"/>
</dbReference>